<accession>M5C513</accession>
<evidence type="ECO:0000259" key="1">
    <source>
        <dbReference type="Pfam" id="PF14529"/>
    </source>
</evidence>
<dbReference type="SUPFAM" id="SSF56219">
    <property type="entry name" value="DNase I-like"/>
    <property type="match status" value="1"/>
</dbReference>
<evidence type="ECO:0000313" key="2">
    <source>
        <dbReference type="EMBL" id="CCO34120.1"/>
    </source>
</evidence>
<comment type="caution">
    <text evidence="2">The sequence shown here is derived from an EMBL/GenBank/DDBJ whole genome shotgun (WGS) entry which is preliminary data.</text>
</comment>
<gene>
    <name evidence="2" type="ORF">BN14_08212</name>
</gene>
<dbReference type="AlphaFoldDB" id="M5C513"/>
<dbReference type="Pfam" id="PF14529">
    <property type="entry name" value="Exo_endo_phos_2"/>
    <property type="match status" value="1"/>
</dbReference>
<dbReference type="Proteomes" id="UP000012065">
    <property type="component" value="Unassembled WGS sequence"/>
</dbReference>
<reference evidence="2 3" key="1">
    <citation type="journal article" date="2013" name="J. Biotechnol.">
        <title>Establishment and interpretation of the genome sequence of the phytopathogenic fungus Rhizoctonia solani AG1-IB isolate 7/3/14.</title>
        <authorList>
            <person name="Wibberg D.W."/>
            <person name="Jelonek L.J."/>
            <person name="Rupp O.R."/>
            <person name="Hennig M.H."/>
            <person name="Eikmeyer F.E."/>
            <person name="Goesmann A.G."/>
            <person name="Hartmann A.H."/>
            <person name="Borriss R.B."/>
            <person name="Grosch R.G."/>
            <person name="Puehler A.P."/>
            <person name="Schlueter A.S."/>
        </authorList>
    </citation>
    <scope>NUCLEOTIDE SEQUENCE [LARGE SCALE GENOMIC DNA]</scope>
    <source>
        <strain evidence="3">AG1-IB / isolate 7/3/14</strain>
    </source>
</reference>
<name>M5C513_THACB</name>
<proteinExistence type="predicted"/>
<dbReference type="InterPro" id="IPR036691">
    <property type="entry name" value="Endo/exonu/phosph_ase_sf"/>
</dbReference>
<sequence length="210" mass="23888">MHALLNEPIYANIDLFILQDPWWGRIGSQKDINPNNHNIYGTVNSANFLCIIPPGFDDKTGPGVAIYIRNNTHIGAQFSDIAPIHRDFIAIDINIHNSKLTLINCYPHGADLKKTVNDITQIVIPQDRPCIMTGDFNLHHPDWALIGSKWEKRHPNQTERIFATYAEYHNLHLMNDTLLPTHYVPRSPASNAIIDLTLLTSARWVLLWKG</sequence>
<organism evidence="2 3">
    <name type="scientific">Thanatephorus cucumeris (strain AG1-IB / isolate 7/3/14)</name>
    <name type="common">Lettuce bottom rot fungus</name>
    <name type="synonym">Rhizoctonia solani</name>
    <dbReference type="NCBI Taxonomy" id="1108050"/>
    <lineage>
        <taxon>Eukaryota</taxon>
        <taxon>Fungi</taxon>
        <taxon>Dikarya</taxon>
        <taxon>Basidiomycota</taxon>
        <taxon>Agaricomycotina</taxon>
        <taxon>Agaricomycetes</taxon>
        <taxon>Cantharellales</taxon>
        <taxon>Ceratobasidiaceae</taxon>
        <taxon>Rhizoctonia</taxon>
        <taxon>Rhizoctonia solani AG-1</taxon>
    </lineage>
</organism>
<dbReference type="Gene3D" id="3.60.10.10">
    <property type="entry name" value="Endonuclease/exonuclease/phosphatase"/>
    <property type="match status" value="1"/>
</dbReference>
<dbReference type="EMBL" id="CAOJ01012633">
    <property type="protein sequence ID" value="CCO34120.1"/>
    <property type="molecule type" value="Genomic_DNA"/>
</dbReference>
<dbReference type="HOGENOM" id="CLU_1310857_0_0_1"/>
<evidence type="ECO:0000313" key="3">
    <source>
        <dbReference type="Proteomes" id="UP000012065"/>
    </source>
</evidence>
<feature type="domain" description="Endonuclease/exonuclease/phosphatase" evidence="1">
    <location>
        <begin position="101"/>
        <end position="201"/>
    </location>
</feature>
<protein>
    <recommendedName>
        <fullName evidence="1">Endonuclease/exonuclease/phosphatase domain-containing protein</fullName>
    </recommendedName>
</protein>
<dbReference type="GO" id="GO:0003824">
    <property type="term" value="F:catalytic activity"/>
    <property type="evidence" value="ECO:0007669"/>
    <property type="project" value="InterPro"/>
</dbReference>
<dbReference type="InterPro" id="IPR005135">
    <property type="entry name" value="Endo/exonuclease/phosphatase"/>
</dbReference>